<feature type="domain" description="RagB/SusD" evidence="6">
    <location>
        <begin position="319"/>
        <end position="653"/>
    </location>
</feature>
<gene>
    <name evidence="8" type="ORF">GS399_08460</name>
</gene>
<dbReference type="InterPro" id="IPR012944">
    <property type="entry name" value="SusD_RagB_dom"/>
</dbReference>
<sequence>MKKILSITLSALLISFAGCKKDSDFLDVPPTSVIPEDVAFSDPALVLSVVGDLYNRSLDFSSLDGHPNYDPNNPTSNNPYNMSVNTAYEPGWRTFADFGESFPSENGSYFIVKNTGWGYNSWATWDYGYIRDLNLYLKRLAASTALTNVEKDRYTAEGRFLRANYYFEMVKRMGGVPLVTDPLAYDGNNIPELQMPRAKESEIYDFVISEAEAIKDQLPKDVNIKARATKAAALAMECRAALYAGSIAKYGAGTPQVSLSGGEVGIPINMANGYYTKALAAAQEIINGSAGPYKLYQVLPNLSENFAAIFLDKSGTNQEAIYVEDFKANGGKVHGFTTNDQPYSISDEGGDAGRINPSLNLVEAFEKLDNTYAPLPTKDVSGNPVYYTNQQDIFAGRDARLEGTVIIPNGLFKGKRVDIWAGYIDASGNITTSDVAGNLKPLPGTSTPVQVVGTDGPINGLELRSQTGFYIRKYLDPTVGSGRRGRGSDVSFIRYRYGEVLLNAAEAAFELGQPGVALGYINQVRARAGLTTPLATIDFDRIAHERRVELAFEGHILFDMKRWRIAHIVWDGNTMSSADLLSNIGKATKRNTQPWGLWPYKYYSPGSPNDGKWLYREVLPNQVTGYDRFLFGNYYSAIDDALRSSNPKLVRQPNQ</sequence>
<dbReference type="AlphaFoldDB" id="A0A7K1Y8S9"/>
<feature type="domain" description="SusD-like N-terminal" evidence="7">
    <location>
        <begin position="118"/>
        <end position="239"/>
    </location>
</feature>
<evidence type="ECO:0000256" key="1">
    <source>
        <dbReference type="ARBA" id="ARBA00004442"/>
    </source>
</evidence>
<dbReference type="RefSeq" id="WP_160844177.1">
    <property type="nucleotide sequence ID" value="NZ_WVHT01000003.1"/>
</dbReference>
<dbReference type="Pfam" id="PF14322">
    <property type="entry name" value="SusD-like_3"/>
    <property type="match status" value="1"/>
</dbReference>
<dbReference type="Pfam" id="PF07980">
    <property type="entry name" value="SusD_RagB"/>
    <property type="match status" value="1"/>
</dbReference>
<organism evidence="8 9">
    <name type="scientific">Hufsiella arboris</name>
    <dbReference type="NCBI Taxonomy" id="2695275"/>
    <lineage>
        <taxon>Bacteria</taxon>
        <taxon>Pseudomonadati</taxon>
        <taxon>Bacteroidota</taxon>
        <taxon>Sphingobacteriia</taxon>
        <taxon>Sphingobacteriales</taxon>
        <taxon>Sphingobacteriaceae</taxon>
        <taxon>Hufsiella</taxon>
    </lineage>
</organism>
<evidence type="ECO:0000256" key="3">
    <source>
        <dbReference type="ARBA" id="ARBA00022729"/>
    </source>
</evidence>
<reference evidence="8 9" key="1">
    <citation type="submission" date="2019-11" db="EMBL/GenBank/DDBJ databases">
        <title>Pedobacter sp. HMF7647 Genome sequencing and assembly.</title>
        <authorList>
            <person name="Kang H."/>
            <person name="Kim H."/>
            <person name="Joh K."/>
        </authorList>
    </citation>
    <scope>NUCLEOTIDE SEQUENCE [LARGE SCALE GENOMIC DNA]</scope>
    <source>
        <strain evidence="8 9">HMF7647</strain>
    </source>
</reference>
<dbReference type="PROSITE" id="PS51257">
    <property type="entry name" value="PROKAR_LIPOPROTEIN"/>
    <property type="match status" value="1"/>
</dbReference>
<dbReference type="InterPro" id="IPR033985">
    <property type="entry name" value="SusD-like_N"/>
</dbReference>
<protein>
    <submittedName>
        <fullName evidence="8">RagB/SusD family nutrient uptake outer membrane protein</fullName>
    </submittedName>
</protein>
<dbReference type="Proteomes" id="UP000466586">
    <property type="component" value="Unassembled WGS sequence"/>
</dbReference>
<evidence type="ECO:0000256" key="2">
    <source>
        <dbReference type="ARBA" id="ARBA00006275"/>
    </source>
</evidence>
<evidence type="ECO:0000256" key="4">
    <source>
        <dbReference type="ARBA" id="ARBA00023136"/>
    </source>
</evidence>
<evidence type="ECO:0000256" key="5">
    <source>
        <dbReference type="ARBA" id="ARBA00023237"/>
    </source>
</evidence>
<accession>A0A7K1Y8S9</accession>
<name>A0A7K1Y8S9_9SPHI</name>
<comment type="subcellular location">
    <subcellularLocation>
        <location evidence="1">Cell outer membrane</location>
    </subcellularLocation>
</comment>
<evidence type="ECO:0000259" key="7">
    <source>
        <dbReference type="Pfam" id="PF14322"/>
    </source>
</evidence>
<comment type="caution">
    <text evidence="8">The sequence shown here is derived from an EMBL/GenBank/DDBJ whole genome shotgun (WGS) entry which is preliminary data.</text>
</comment>
<keyword evidence="3" id="KW-0732">Signal</keyword>
<evidence type="ECO:0000313" key="9">
    <source>
        <dbReference type="Proteomes" id="UP000466586"/>
    </source>
</evidence>
<dbReference type="GO" id="GO:0009279">
    <property type="term" value="C:cell outer membrane"/>
    <property type="evidence" value="ECO:0007669"/>
    <property type="project" value="UniProtKB-SubCell"/>
</dbReference>
<keyword evidence="9" id="KW-1185">Reference proteome</keyword>
<keyword evidence="4" id="KW-0472">Membrane</keyword>
<dbReference type="SUPFAM" id="SSF48452">
    <property type="entry name" value="TPR-like"/>
    <property type="match status" value="1"/>
</dbReference>
<dbReference type="InterPro" id="IPR011990">
    <property type="entry name" value="TPR-like_helical_dom_sf"/>
</dbReference>
<keyword evidence="5" id="KW-0998">Cell outer membrane</keyword>
<comment type="similarity">
    <text evidence="2">Belongs to the SusD family.</text>
</comment>
<evidence type="ECO:0000313" key="8">
    <source>
        <dbReference type="EMBL" id="MXV51002.1"/>
    </source>
</evidence>
<dbReference type="Gene3D" id="1.25.40.390">
    <property type="match status" value="1"/>
</dbReference>
<evidence type="ECO:0000259" key="6">
    <source>
        <dbReference type="Pfam" id="PF07980"/>
    </source>
</evidence>
<proteinExistence type="inferred from homology"/>
<dbReference type="EMBL" id="WVHT01000003">
    <property type="protein sequence ID" value="MXV51002.1"/>
    <property type="molecule type" value="Genomic_DNA"/>
</dbReference>